<dbReference type="NCBIfam" id="TIGR04088">
    <property type="entry name" value="cognate_SipW"/>
    <property type="match status" value="1"/>
</dbReference>
<evidence type="ECO:0000313" key="2">
    <source>
        <dbReference type="EMBL" id="MFC4988013.1"/>
    </source>
</evidence>
<keyword evidence="3" id="KW-1185">Reference proteome</keyword>
<gene>
    <name evidence="2" type="ORF">ACFPFO_09660</name>
</gene>
<evidence type="ECO:0000256" key="1">
    <source>
        <dbReference type="SAM" id="Phobius"/>
    </source>
</evidence>
<sequence length="219" mass="23264">MSEKDFEISRRKALAGVGVVGVASAGAGLGTTAYFSDEETFDGNTITAGEFGMEVKQTVKNVNQGGLGPSQTDFEEGNNDDGVWVTDPITIADAKPGDIYKFCWEVTINHNPGYVAVYADGLSGSDNDLANNLDATVTVDGDDVGNVGTFSDVLSHLDGGQSYWDQIDKGQTVTFCLKLEISTKVGNEIQGQETGWDLIFYAEQARHNDGGPSGSPFDD</sequence>
<feature type="transmembrane region" description="Helical" evidence="1">
    <location>
        <begin position="12"/>
        <end position="35"/>
    </location>
</feature>
<dbReference type="AlphaFoldDB" id="A0ABD5QE61"/>
<proteinExistence type="predicted"/>
<dbReference type="InterPro" id="IPR006311">
    <property type="entry name" value="TAT_signal"/>
</dbReference>
<dbReference type="PROSITE" id="PS51318">
    <property type="entry name" value="TAT"/>
    <property type="match status" value="1"/>
</dbReference>
<keyword evidence="1" id="KW-0812">Transmembrane</keyword>
<dbReference type="EMBL" id="JBHSJG010000036">
    <property type="protein sequence ID" value="MFC4988013.1"/>
    <property type="molecule type" value="Genomic_DNA"/>
</dbReference>
<dbReference type="Proteomes" id="UP001595925">
    <property type="component" value="Unassembled WGS sequence"/>
</dbReference>
<reference evidence="2 3" key="1">
    <citation type="journal article" date="2019" name="Int. J. Syst. Evol. Microbiol.">
        <title>The Global Catalogue of Microorganisms (GCM) 10K type strain sequencing project: providing services to taxonomists for standard genome sequencing and annotation.</title>
        <authorList>
            <consortium name="The Broad Institute Genomics Platform"/>
            <consortium name="The Broad Institute Genome Sequencing Center for Infectious Disease"/>
            <person name="Wu L."/>
            <person name="Ma J."/>
        </authorList>
    </citation>
    <scope>NUCLEOTIDE SEQUENCE [LARGE SCALE GENOMIC DNA]</scope>
    <source>
        <strain evidence="2 3">CGMCC 1.15824</strain>
    </source>
</reference>
<keyword evidence="1" id="KW-0472">Membrane</keyword>
<evidence type="ECO:0000313" key="3">
    <source>
        <dbReference type="Proteomes" id="UP001595925"/>
    </source>
</evidence>
<accession>A0ABD5QE61</accession>
<protein>
    <submittedName>
        <fullName evidence="2">SipW-dependent-type signal peptide-containing protein</fullName>
    </submittedName>
</protein>
<dbReference type="InterPro" id="IPR023833">
    <property type="entry name" value="Signal_pept_SipW-depend-type"/>
</dbReference>
<dbReference type="RefSeq" id="WP_224826962.1">
    <property type="nucleotide sequence ID" value="NZ_JAIVEF010000001.1"/>
</dbReference>
<organism evidence="2 3">
    <name type="scientific">Saliphagus infecundisoli</name>
    <dbReference type="NCBI Taxonomy" id="1849069"/>
    <lineage>
        <taxon>Archaea</taxon>
        <taxon>Methanobacteriati</taxon>
        <taxon>Methanobacteriota</taxon>
        <taxon>Stenosarchaea group</taxon>
        <taxon>Halobacteria</taxon>
        <taxon>Halobacteriales</taxon>
        <taxon>Natrialbaceae</taxon>
        <taxon>Saliphagus</taxon>
    </lineage>
</organism>
<name>A0ABD5QE61_9EURY</name>
<keyword evidence="1" id="KW-1133">Transmembrane helix</keyword>
<comment type="caution">
    <text evidence="2">The sequence shown here is derived from an EMBL/GenBank/DDBJ whole genome shotgun (WGS) entry which is preliminary data.</text>
</comment>